<reference evidence="1 2" key="1">
    <citation type="journal article" date="2023" name="FEMS Microbes">
        <title>Whole genomes of deep-sea sponge-associated bacteria exhibit high novel natural product potential.</title>
        <authorList>
            <person name="Hesketh-Best P.J."/>
            <person name="January G.G."/>
            <person name="Koch M.J."/>
            <person name="Warburton P.J."/>
            <person name="Howell K.L."/>
            <person name="Upton M."/>
        </authorList>
    </citation>
    <scope>NUCLEOTIDE SEQUENCE [LARGE SCALE GENOMIC DNA]</scope>
    <source>
        <strain evidence="1 2">PC206-O</strain>
    </source>
</reference>
<organism evidence="1 2">
    <name type="scientific">Brevundimonas vesicularis</name>
    <name type="common">Pseudomonas vesicularis</name>
    <dbReference type="NCBI Taxonomy" id="41276"/>
    <lineage>
        <taxon>Bacteria</taxon>
        <taxon>Pseudomonadati</taxon>
        <taxon>Pseudomonadota</taxon>
        <taxon>Alphaproteobacteria</taxon>
        <taxon>Caulobacterales</taxon>
        <taxon>Caulobacteraceae</taxon>
        <taxon>Brevundimonas</taxon>
    </lineage>
</organism>
<dbReference type="RefSeq" id="WP_319078765.1">
    <property type="nucleotide sequence ID" value="NZ_JAMYEC010000012.1"/>
</dbReference>
<evidence type="ECO:0000313" key="1">
    <source>
        <dbReference type="EMBL" id="MDX2336250.1"/>
    </source>
</evidence>
<dbReference type="Proteomes" id="UP001272940">
    <property type="component" value="Unassembled WGS sequence"/>
</dbReference>
<name>A0ABU4KTB1_BREVE</name>
<evidence type="ECO:0000313" key="2">
    <source>
        <dbReference type="Proteomes" id="UP001272940"/>
    </source>
</evidence>
<comment type="caution">
    <text evidence="1">The sequence shown here is derived from an EMBL/GenBank/DDBJ whole genome shotgun (WGS) entry which is preliminary data.</text>
</comment>
<gene>
    <name evidence="1" type="ORF">NJD11_15025</name>
</gene>
<sequence>MDDKTAAAIRRGQRLICMVSELHRLGYQRLRIMPFFHPLAWRLAIGPADVFSQRNGAWFADQHFDDSVVYSSASETAYFQWDDAQTDNARQLANKFVVRFSELCERGHGRDWAYAGWLSELLGVLERENALPL</sequence>
<keyword evidence="2" id="KW-1185">Reference proteome</keyword>
<dbReference type="EMBL" id="JAMYEC010000012">
    <property type="protein sequence ID" value="MDX2336250.1"/>
    <property type="molecule type" value="Genomic_DNA"/>
</dbReference>
<accession>A0ABU4KTB1</accession>
<proteinExistence type="predicted"/>
<protein>
    <submittedName>
        <fullName evidence="1">Uncharacterized protein</fullName>
    </submittedName>
</protein>